<dbReference type="InterPro" id="IPR029055">
    <property type="entry name" value="Ntn_hydrolases_N"/>
</dbReference>
<dbReference type="CDD" id="cd04513">
    <property type="entry name" value="Glycosylasparaginase"/>
    <property type="match status" value="1"/>
</dbReference>
<proteinExistence type="predicted"/>
<sequence length="335" mass="36057">MKRRNFIKNAALTGAGLAIGNSITSCADSKSKDNSSQTIALTSKAELPLVIATWHVKNATTKAMEVLQNGGNALDAVEQGCMVEEADIKNSSVGKGGLPDRDGNVTLDACIMDKHGNCGSVVYLQNITHAVSIARKVMEDTPHVMLAGEGAKQFAISKGFKEEDLLTDSSKKAWEDWKVKSEYKPIINIENHDTIGMLAIDKNGDIAGACTTSGLAYKMQGRVGDSPIIGSGLFIDNEVGGCVATGLGEEVVKTVGSFLVVELMRHGKSPQQACEEAINRIVSKPNSNYKDFQVGYIAVNKKGETGSYSIHQWFSMTKFQDGVNEQIQSDFYLKP</sequence>
<dbReference type="NCBIfam" id="TIGR01409">
    <property type="entry name" value="TAT_signal_seq"/>
    <property type="match status" value="1"/>
</dbReference>
<dbReference type="Proteomes" id="UP001356704">
    <property type="component" value="Unassembled WGS sequence"/>
</dbReference>
<organism evidence="1 2">
    <name type="scientific">Winogradskyella poriferorum</name>
    <dbReference type="NCBI Taxonomy" id="307627"/>
    <lineage>
        <taxon>Bacteria</taxon>
        <taxon>Pseudomonadati</taxon>
        <taxon>Bacteroidota</taxon>
        <taxon>Flavobacteriia</taxon>
        <taxon>Flavobacteriales</taxon>
        <taxon>Flavobacteriaceae</taxon>
        <taxon>Winogradskyella</taxon>
    </lineage>
</organism>
<comment type="caution">
    <text evidence="1">The sequence shown here is derived from an EMBL/GenBank/DDBJ whole genome shotgun (WGS) entry which is preliminary data.</text>
</comment>
<name>A0ABU7W3E7_9FLAO</name>
<dbReference type="RefSeq" id="WP_331809261.1">
    <property type="nucleotide sequence ID" value="NZ_JAZHOU010000001.1"/>
</dbReference>
<dbReference type="Gene3D" id="3.60.20.30">
    <property type="entry name" value="(Glycosyl)asparaginase"/>
    <property type="match status" value="1"/>
</dbReference>
<protein>
    <submittedName>
        <fullName evidence="1">N(4)-(Beta-N-acetylglucosaminyl)-L-asparaginase</fullName>
    </submittedName>
</protein>
<dbReference type="EMBL" id="JAZHOU010000001">
    <property type="protein sequence ID" value="MEF3078492.1"/>
    <property type="molecule type" value="Genomic_DNA"/>
</dbReference>
<dbReference type="InterPro" id="IPR019546">
    <property type="entry name" value="TAT_signal_bac_arc"/>
</dbReference>
<evidence type="ECO:0000313" key="1">
    <source>
        <dbReference type="EMBL" id="MEF3078492.1"/>
    </source>
</evidence>
<dbReference type="PANTHER" id="PTHR10188">
    <property type="entry name" value="L-ASPARAGINASE"/>
    <property type="match status" value="1"/>
</dbReference>
<evidence type="ECO:0000313" key="2">
    <source>
        <dbReference type="Proteomes" id="UP001356704"/>
    </source>
</evidence>
<gene>
    <name evidence="1" type="ORF">V1468_05720</name>
</gene>
<accession>A0ABU7W3E7</accession>
<dbReference type="PANTHER" id="PTHR10188:SF6">
    <property type="entry name" value="N(4)-(BETA-N-ACETYLGLUCOSAMINYL)-L-ASPARAGINASE"/>
    <property type="match status" value="1"/>
</dbReference>
<dbReference type="InterPro" id="IPR000246">
    <property type="entry name" value="Peptidase_T2"/>
</dbReference>
<keyword evidence="2" id="KW-1185">Reference proteome</keyword>
<dbReference type="SUPFAM" id="SSF56235">
    <property type="entry name" value="N-terminal nucleophile aminohydrolases (Ntn hydrolases)"/>
    <property type="match status" value="1"/>
</dbReference>
<dbReference type="Pfam" id="PF01112">
    <property type="entry name" value="Asparaginase_2"/>
    <property type="match status" value="1"/>
</dbReference>
<reference evidence="1 2" key="1">
    <citation type="submission" date="2024-02" db="EMBL/GenBank/DDBJ databases">
        <title>Winogradskyella poriferorum JCM 12885.</title>
        <authorList>
            <person name="Zhang D.-F."/>
            <person name="Fu Z.-Y."/>
        </authorList>
    </citation>
    <scope>NUCLEOTIDE SEQUENCE [LARGE SCALE GENOMIC DNA]</scope>
    <source>
        <strain evidence="1 2">JCM 12885</strain>
    </source>
</reference>
<dbReference type="PROSITE" id="PS51257">
    <property type="entry name" value="PROKAR_LIPOPROTEIN"/>
    <property type="match status" value="1"/>
</dbReference>